<evidence type="ECO:0000313" key="6">
    <source>
        <dbReference type="Proteomes" id="UP000824469"/>
    </source>
</evidence>
<dbReference type="InterPro" id="IPR011990">
    <property type="entry name" value="TPR-like_helical_dom_sf"/>
</dbReference>
<feature type="repeat" description="PPR" evidence="3">
    <location>
        <begin position="415"/>
        <end position="449"/>
    </location>
</feature>
<evidence type="ECO:0000256" key="1">
    <source>
        <dbReference type="ARBA" id="ARBA00007626"/>
    </source>
</evidence>
<dbReference type="Pfam" id="PF01535">
    <property type="entry name" value="PPR"/>
    <property type="match status" value="3"/>
</dbReference>
<dbReference type="Pfam" id="PF13812">
    <property type="entry name" value="PPR_3"/>
    <property type="match status" value="1"/>
</dbReference>
<proteinExistence type="inferred from homology"/>
<accession>A0AA38FV52</accession>
<dbReference type="Gene3D" id="1.25.40.10">
    <property type="entry name" value="Tetratricopeptide repeat domain"/>
    <property type="match status" value="4"/>
</dbReference>
<gene>
    <name evidence="5" type="ORF">KI387_026071</name>
</gene>
<sequence>MGKRKRGSKGGKNNENKANASESNPSKPETSKETAEELKLEQKAPKVPAATNTEPYVPTAVGRYPGFYNPMFDYAPIVNPNANPNTVQATPKMPGPNPSQYPANMSKEKVVSGILKNPPRMGVDAALEQLNVVVTNEFVEEVLKLSFGAGMETLRFFKWASWKLRDAKHSAYAWNLLVDLLGKEKLFDAMWDCIKVMKNEGVLSIETFSSVFGSYVYADKIGEATMTFEVMEKYGCPQDVIALNFLLSALCRYNQTKKAQDFFDSFKDKIKPNADTFAVLLEGWEKEGNVIKARHTFGEMIIRVGWVTSNTSAYNAFLNTLINCHQEEEALKFLKVMKNRKCVPDLNFFCSVIHGFQQRGDTMNAYGFWEMLRLSGIPPDTRTYNTMIGVFCSAKEFDFAYRLLDEMVFNGVFPNFKTYNTIFEALISNRRIEESTSIFQEMTKNECNPLYPNYVMAIKMYFDADDPEMAASMWRHMILKGIDPKADCASVLIDGFCDLKRVSEARKYCKEAIGRGIQLPSETMKKLKDALVKDGRRDTYEQLEKKMKSLASQPKQ</sequence>
<dbReference type="PROSITE" id="PS51375">
    <property type="entry name" value="PPR"/>
    <property type="match status" value="3"/>
</dbReference>
<dbReference type="NCBIfam" id="TIGR00756">
    <property type="entry name" value="PPR"/>
    <property type="match status" value="3"/>
</dbReference>
<comment type="caution">
    <text evidence="5">The sequence shown here is derived from an EMBL/GenBank/DDBJ whole genome shotgun (WGS) entry which is preliminary data.</text>
</comment>
<feature type="compositionally biased region" description="Basic and acidic residues" evidence="4">
    <location>
        <begin position="29"/>
        <end position="44"/>
    </location>
</feature>
<dbReference type="AlphaFoldDB" id="A0AA38FV52"/>
<feature type="repeat" description="PPR" evidence="3">
    <location>
        <begin position="310"/>
        <end position="344"/>
    </location>
</feature>
<dbReference type="PANTHER" id="PTHR47447">
    <property type="entry name" value="OS03G0856100 PROTEIN"/>
    <property type="match status" value="1"/>
</dbReference>
<keyword evidence="6" id="KW-1185">Reference proteome</keyword>
<dbReference type="EMBL" id="JAHRHJ020000006">
    <property type="protein sequence ID" value="KAH9311036.1"/>
    <property type="molecule type" value="Genomic_DNA"/>
</dbReference>
<dbReference type="Proteomes" id="UP000824469">
    <property type="component" value="Unassembled WGS sequence"/>
</dbReference>
<evidence type="ECO:0000256" key="2">
    <source>
        <dbReference type="ARBA" id="ARBA00022737"/>
    </source>
</evidence>
<keyword evidence="2" id="KW-0677">Repeat</keyword>
<protein>
    <recommendedName>
        <fullName evidence="7">Pentatricopeptide repeat-containing protein</fullName>
    </recommendedName>
</protein>
<evidence type="ECO:0000313" key="5">
    <source>
        <dbReference type="EMBL" id="KAH9311036.1"/>
    </source>
</evidence>
<dbReference type="OMA" id="VFGSYCS"/>
<dbReference type="Pfam" id="PF13041">
    <property type="entry name" value="PPR_2"/>
    <property type="match status" value="1"/>
</dbReference>
<feature type="region of interest" description="Disordered" evidence="4">
    <location>
        <begin position="1"/>
        <end position="53"/>
    </location>
</feature>
<feature type="repeat" description="PPR" evidence="3">
    <location>
        <begin position="380"/>
        <end position="414"/>
    </location>
</feature>
<name>A0AA38FV52_TAXCH</name>
<evidence type="ECO:0000256" key="4">
    <source>
        <dbReference type="SAM" id="MobiDB-lite"/>
    </source>
</evidence>
<evidence type="ECO:0000256" key="3">
    <source>
        <dbReference type="PROSITE-ProRule" id="PRU00708"/>
    </source>
</evidence>
<dbReference type="PANTHER" id="PTHR47447:SF28">
    <property type="entry name" value="PENTACOTRIPEPTIDE-REPEAT REGION OF PRORP DOMAIN-CONTAINING PROTEIN"/>
    <property type="match status" value="1"/>
</dbReference>
<dbReference type="InterPro" id="IPR002885">
    <property type="entry name" value="PPR_rpt"/>
</dbReference>
<organism evidence="5 6">
    <name type="scientific">Taxus chinensis</name>
    <name type="common">Chinese yew</name>
    <name type="synonym">Taxus wallichiana var. chinensis</name>
    <dbReference type="NCBI Taxonomy" id="29808"/>
    <lineage>
        <taxon>Eukaryota</taxon>
        <taxon>Viridiplantae</taxon>
        <taxon>Streptophyta</taxon>
        <taxon>Embryophyta</taxon>
        <taxon>Tracheophyta</taxon>
        <taxon>Spermatophyta</taxon>
        <taxon>Pinopsida</taxon>
        <taxon>Pinidae</taxon>
        <taxon>Conifers II</taxon>
        <taxon>Cupressales</taxon>
        <taxon>Taxaceae</taxon>
        <taxon>Taxus</taxon>
    </lineage>
</organism>
<comment type="similarity">
    <text evidence="1">Belongs to the PPR family. P subfamily.</text>
</comment>
<reference evidence="5 6" key="1">
    <citation type="journal article" date="2021" name="Nat. Plants">
        <title>The Taxus genome provides insights into paclitaxel biosynthesis.</title>
        <authorList>
            <person name="Xiong X."/>
            <person name="Gou J."/>
            <person name="Liao Q."/>
            <person name="Li Y."/>
            <person name="Zhou Q."/>
            <person name="Bi G."/>
            <person name="Li C."/>
            <person name="Du R."/>
            <person name="Wang X."/>
            <person name="Sun T."/>
            <person name="Guo L."/>
            <person name="Liang H."/>
            <person name="Lu P."/>
            <person name="Wu Y."/>
            <person name="Zhang Z."/>
            <person name="Ro D.K."/>
            <person name="Shang Y."/>
            <person name="Huang S."/>
            <person name="Yan J."/>
        </authorList>
    </citation>
    <scope>NUCLEOTIDE SEQUENCE [LARGE SCALE GENOMIC DNA]</scope>
    <source>
        <strain evidence="5">Ta-2019</strain>
    </source>
</reference>
<evidence type="ECO:0008006" key="7">
    <source>
        <dbReference type="Google" id="ProtNLM"/>
    </source>
</evidence>
<feature type="compositionally biased region" description="Low complexity" evidence="4">
    <location>
        <begin position="11"/>
        <end position="24"/>
    </location>
</feature>